<keyword evidence="2" id="KW-0560">Oxidoreductase</keyword>
<dbReference type="PANTHER" id="PTHR43180">
    <property type="entry name" value="3-OXOACYL-(ACYL-CARRIER-PROTEIN) REDUCTASE (AFU_ORTHOLOGUE AFUA_6G11210)"/>
    <property type="match status" value="1"/>
</dbReference>
<keyword evidence="4" id="KW-1185">Reference proteome</keyword>
<proteinExistence type="inferred from homology"/>
<dbReference type="InterPro" id="IPR036291">
    <property type="entry name" value="NAD(P)-bd_dom_sf"/>
</dbReference>
<evidence type="ECO:0000256" key="1">
    <source>
        <dbReference type="ARBA" id="ARBA00006484"/>
    </source>
</evidence>
<dbReference type="PRINTS" id="PR00081">
    <property type="entry name" value="GDHRDH"/>
</dbReference>
<name>A0AAU9N9H0_9ASTR</name>
<dbReference type="Proteomes" id="UP001157418">
    <property type="component" value="Unassembled WGS sequence"/>
</dbReference>
<dbReference type="EMBL" id="CAKMRJ010003802">
    <property type="protein sequence ID" value="CAH1434681.1"/>
    <property type="molecule type" value="Genomic_DNA"/>
</dbReference>
<evidence type="ECO:0000256" key="2">
    <source>
        <dbReference type="ARBA" id="ARBA00023002"/>
    </source>
</evidence>
<dbReference type="Pfam" id="PF13561">
    <property type="entry name" value="adh_short_C2"/>
    <property type="match status" value="1"/>
</dbReference>
<reference evidence="3 4" key="1">
    <citation type="submission" date="2022-01" db="EMBL/GenBank/DDBJ databases">
        <authorList>
            <person name="Xiong W."/>
            <person name="Schranz E."/>
        </authorList>
    </citation>
    <scope>NUCLEOTIDE SEQUENCE [LARGE SCALE GENOMIC DNA]</scope>
</reference>
<organism evidence="3 4">
    <name type="scientific">Lactuca virosa</name>
    <dbReference type="NCBI Taxonomy" id="75947"/>
    <lineage>
        <taxon>Eukaryota</taxon>
        <taxon>Viridiplantae</taxon>
        <taxon>Streptophyta</taxon>
        <taxon>Embryophyta</taxon>
        <taxon>Tracheophyta</taxon>
        <taxon>Spermatophyta</taxon>
        <taxon>Magnoliopsida</taxon>
        <taxon>eudicotyledons</taxon>
        <taxon>Gunneridae</taxon>
        <taxon>Pentapetalae</taxon>
        <taxon>asterids</taxon>
        <taxon>campanulids</taxon>
        <taxon>Asterales</taxon>
        <taxon>Asteraceae</taxon>
        <taxon>Cichorioideae</taxon>
        <taxon>Cichorieae</taxon>
        <taxon>Lactucinae</taxon>
        <taxon>Lactuca</taxon>
    </lineage>
</organism>
<comment type="similarity">
    <text evidence="1">Belongs to the short-chain dehydrogenases/reductases (SDR) family.</text>
</comment>
<dbReference type="SUPFAM" id="SSF51735">
    <property type="entry name" value="NAD(P)-binding Rossmann-fold domains"/>
    <property type="match status" value="1"/>
</dbReference>
<gene>
    <name evidence="3" type="ORF">LVIROSA_LOCUS21179</name>
</gene>
<dbReference type="PANTHER" id="PTHR43180:SF42">
    <property type="entry name" value="SHORT-CHAIN DEHYDROGENASE REDUCTASE ATA1"/>
    <property type="match status" value="1"/>
</dbReference>
<dbReference type="GO" id="GO:0016616">
    <property type="term" value="F:oxidoreductase activity, acting on the CH-OH group of donors, NAD or NADP as acceptor"/>
    <property type="evidence" value="ECO:0007669"/>
    <property type="project" value="UniProtKB-ARBA"/>
</dbReference>
<dbReference type="AlphaFoldDB" id="A0AAU9N9H0"/>
<dbReference type="PRINTS" id="PR00080">
    <property type="entry name" value="SDRFAMILY"/>
</dbReference>
<sequence>MKTTPSMSIGATPILLILEAIKHQCNCSAINRSRRHLRMVGNHFISRHLYADYLVNNRHQHLFLLRKVTPKSNISHHFTDREEGSLRLINKVVVVTGGARGIGGATAKLMAENGAHVVIADILDELGINLANSINGRYVHCDVSVESDVEAAIQFAITWKGKIDILYNNAGIGDIGGSITTIDMKRVSKIVGVNVNGVVHGIKHAARAMIKAGTCGSIINSSSTAAIMGGLGSHAYTLTKEAILGVTRSSSCELGLYGIRVNCVLPHGVLSEMLVDAYRGFKKDATVEEVQQSVSETASLLKGRCGMVEDIAHAVLFLATDESGFITGHNLVIDGGYTTSSVKMSFIYRDKQPESNKSS</sequence>
<evidence type="ECO:0000313" key="3">
    <source>
        <dbReference type="EMBL" id="CAH1434681.1"/>
    </source>
</evidence>
<evidence type="ECO:0000313" key="4">
    <source>
        <dbReference type="Proteomes" id="UP001157418"/>
    </source>
</evidence>
<protein>
    <submittedName>
        <fullName evidence="3">Uncharacterized protein</fullName>
    </submittedName>
</protein>
<dbReference type="InterPro" id="IPR002347">
    <property type="entry name" value="SDR_fam"/>
</dbReference>
<comment type="caution">
    <text evidence="3">The sequence shown here is derived from an EMBL/GenBank/DDBJ whole genome shotgun (WGS) entry which is preliminary data.</text>
</comment>
<accession>A0AAU9N9H0</accession>
<dbReference type="FunFam" id="3.40.50.720:FF:000084">
    <property type="entry name" value="Short-chain dehydrogenase reductase"/>
    <property type="match status" value="1"/>
</dbReference>
<dbReference type="Gene3D" id="3.40.50.720">
    <property type="entry name" value="NAD(P)-binding Rossmann-like Domain"/>
    <property type="match status" value="1"/>
</dbReference>